<proteinExistence type="inferred from homology"/>
<evidence type="ECO:0000256" key="3">
    <source>
        <dbReference type="ARBA" id="ARBA00022692"/>
    </source>
</evidence>
<keyword evidence="4" id="KW-1133">Transmembrane helix</keyword>
<keyword evidence="3" id="KW-0812">Transmembrane</keyword>
<evidence type="ECO:0008006" key="9">
    <source>
        <dbReference type="Google" id="ProtNLM"/>
    </source>
</evidence>
<dbReference type="STRING" id="1459.AF332_03685"/>
<dbReference type="AlphaFoldDB" id="A0A0M0G7Y4"/>
<comment type="subcellular location">
    <subcellularLocation>
        <location evidence="1">Membrane</location>
        <topology evidence="1">Multi-pass membrane protein</topology>
    </subcellularLocation>
</comment>
<evidence type="ECO:0000256" key="4">
    <source>
        <dbReference type="ARBA" id="ARBA00022989"/>
    </source>
</evidence>
<sequence length="582" mass="64685">MKKLVFPLLCLFMFFSPMADAEEDYSDLFILVGDAIMKVKADDWKSAEDLVADLDQSWQQVEKTDSKEAKKVGQTISKLTAALEEHQKEETLQALSNVSHALVSFEKEQNPVDKEKQREEVKNAFNPILEDLSASITEENAEGVSTQYQNLLSMWNRKEKIVRDQSIAHYGKIETQMGFLRIALTQDEKDFVQMKDISASLSAAFSEFVSGKEIKTEENNYTLQTLADILEDVSQAVENSRTDEAVAGLQQFLTVWPSVEGDVRTRNGSLYTKLESEIPVIAGKLASSNADLDAIQEKVLQHKQAIELIQEKQNYTFWDAALIMLREGMEALLIVSALIAFLNKANARDQQKWIWTGAAGGIMMSIAAAVFISQVFSSATAGANREVIEGVTGIIAVVMMIGVGIWMHQKSNMKAWNQYVEKQLGSALSKGSIISMSLVSFLSIFREGAETIIFYAGMAPSISTGNLLTGIGVAVVILSLFAFLFIRYSKKIAFGIYFKIATALIYFLAFKILGVSIHALQITNKLETTQISSLPIINWMGFYPTMESVIPQLVLILIFVITSVILKKQSNKPDMKESFSKA</sequence>
<comment type="similarity">
    <text evidence="2">Belongs to the oxidase-dependent Fe transporter (OFeT) (TC 9.A.10.1) family.</text>
</comment>
<dbReference type="GO" id="GO:0033573">
    <property type="term" value="C:high-affinity iron permease complex"/>
    <property type="evidence" value="ECO:0007669"/>
    <property type="project" value="InterPro"/>
</dbReference>
<evidence type="ECO:0000256" key="1">
    <source>
        <dbReference type="ARBA" id="ARBA00004141"/>
    </source>
</evidence>
<dbReference type="EMBL" id="LGUF01000007">
    <property type="protein sequence ID" value="KON86000.1"/>
    <property type="molecule type" value="Genomic_DNA"/>
</dbReference>
<evidence type="ECO:0000256" key="2">
    <source>
        <dbReference type="ARBA" id="ARBA00008333"/>
    </source>
</evidence>
<dbReference type="InterPro" id="IPR004923">
    <property type="entry name" value="FTR1/Fip1/EfeU"/>
</dbReference>
<dbReference type="GO" id="GO:0015093">
    <property type="term" value="F:ferrous iron transmembrane transporter activity"/>
    <property type="evidence" value="ECO:0007669"/>
    <property type="project" value="TreeGrafter"/>
</dbReference>
<feature type="signal peptide" evidence="6">
    <location>
        <begin position="1"/>
        <end position="21"/>
    </location>
</feature>
<organism evidence="7 8">
    <name type="scientific">Sporosarcina globispora</name>
    <name type="common">Bacillus globisporus</name>
    <dbReference type="NCBI Taxonomy" id="1459"/>
    <lineage>
        <taxon>Bacteria</taxon>
        <taxon>Bacillati</taxon>
        <taxon>Bacillota</taxon>
        <taxon>Bacilli</taxon>
        <taxon>Bacillales</taxon>
        <taxon>Caryophanaceae</taxon>
        <taxon>Sporosarcina</taxon>
    </lineage>
</organism>
<keyword evidence="5" id="KW-0472">Membrane</keyword>
<dbReference type="PATRIC" id="fig|1459.3.peg.758"/>
<dbReference type="RefSeq" id="WP_053433363.1">
    <property type="nucleotide sequence ID" value="NZ_LGUF01000007.1"/>
</dbReference>
<dbReference type="PANTHER" id="PTHR31632">
    <property type="entry name" value="IRON TRANSPORTER FTH1"/>
    <property type="match status" value="1"/>
</dbReference>
<evidence type="ECO:0000313" key="7">
    <source>
        <dbReference type="EMBL" id="KON86000.1"/>
    </source>
</evidence>
<feature type="chain" id="PRO_5005599276" description="Transporter" evidence="6">
    <location>
        <begin position="22"/>
        <end position="582"/>
    </location>
</feature>
<protein>
    <recommendedName>
        <fullName evidence="9">Transporter</fullName>
    </recommendedName>
</protein>
<keyword evidence="8" id="KW-1185">Reference proteome</keyword>
<comment type="caution">
    <text evidence="7">The sequence shown here is derived from an EMBL/GenBank/DDBJ whole genome shotgun (WGS) entry which is preliminary data.</text>
</comment>
<gene>
    <name evidence="7" type="ORF">AF332_03685</name>
</gene>
<keyword evidence="6" id="KW-0732">Signal</keyword>
<reference evidence="8" key="1">
    <citation type="submission" date="2015-07" db="EMBL/GenBank/DDBJ databases">
        <title>Fjat-10036 dsm4.</title>
        <authorList>
            <person name="Liu B."/>
            <person name="Wang J."/>
            <person name="Zhu Y."/>
            <person name="Liu G."/>
            <person name="Chen Q."/>
            <person name="Chen Z."/>
            <person name="Lan J."/>
            <person name="Che J."/>
            <person name="Ge C."/>
            <person name="Shi H."/>
            <person name="Pan Z."/>
            <person name="Liu X."/>
        </authorList>
    </citation>
    <scope>NUCLEOTIDE SEQUENCE [LARGE SCALE GENOMIC DNA]</scope>
    <source>
        <strain evidence="8">DSM 4</strain>
    </source>
</reference>
<dbReference type="OrthoDB" id="8215804at2"/>
<dbReference type="PANTHER" id="PTHR31632:SF2">
    <property type="entry name" value="PLASMA MEMBRANE IRON PERMEASE"/>
    <property type="match status" value="1"/>
</dbReference>
<name>A0A0M0G7Y4_SPOGL</name>
<dbReference type="Proteomes" id="UP000037109">
    <property type="component" value="Unassembled WGS sequence"/>
</dbReference>
<evidence type="ECO:0000256" key="5">
    <source>
        <dbReference type="ARBA" id="ARBA00023136"/>
    </source>
</evidence>
<dbReference type="Pfam" id="PF03239">
    <property type="entry name" value="FTR1"/>
    <property type="match status" value="1"/>
</dbReference>
<evidence type="ECO:0000256" key="6">
    <source>
        <dbReference type="SAM" id="SignalP"/>
    </source>
</evidence>
<accession>A0A0M0G7Y4</accession>
<evidence type="ECO:0000313" key="8">
    <source>
        <dbReference type="Proteomes" id="UP000037109"/>
    </source>
</evidence>